<evidence type="ECO:0000256" key="12">
    <source>
        <dbReference type="ARBA" id="ARBA00042531"/>
    </source>
</evidence>
<dbReference type="SUPFAM" id="SSF53613">
    <property type="entry name" value="Ribokinase-like"/>
    <property type="match status" value="1"/>
</dbReference>
<dbReference type="EMBL" id="FTOD01000016">
    <property type="protein sequence ID" value="SIT16020.1"/>
    <property type="molecule type" value="Genomic_DNA"/>
</dbReference>
<evidence type="ECO:0000256" key="3">
    <source>
        <dbReference type="ARBA" id="ARBA00022679"/>
    </source>
</evidence>
<keyword evidence="4" id="KW-0479">Metal-binding</keyword>
<evidence type="ECO:0000256" key="1">
    <source>
        <dbReference type="ARBA" id="ARBA00009879"/>
    </source>
</evidence>
<accession>A0A1N7PZI6</accession>
<keyword evidence="7" id="KW-0067">ATP-binding</keyword>
<dbReference type="RefSeq" id="WP_009711295.1">
    <property type="nucleotide sequence ID" value="NZ_CP048103.1"/>
</dbReference>
<dbReference type="Gene3D" id="3.40.1190.20">
    <property type="match status" value="1"/>
</dbReference>
<dbReference type="InterPro" id="IPR029056">
    <property type="entry name" value="Ribokinase-like"/>
</dbReference>
<dbReference type="Proteomes" id="UP000186795">
    <property type="component" value="Unassembled WGS sequence"/>
</dbReference>
<dbReference type="GO" id="GO:0046872">
    <property type="term" value="F:metal ion binding"/>
    <property type="evidence" value="ECO:0007669"/>
    <property type="project" value="UniProtKB-KW"/>
</dbReference>
<evidence type="ECO:0000256" key="2">
    <source>
        <dbReference type="ARBA" id="ARBA00012104"/>
    </source>
</evidence>
<evidence type="ECO:0000256" key="8">
    <source>
        <dbReference type="ARBA" id="ARBA00022842"/>
    </source>
</evidence>
<evidence type="ECO:0000313" key="16">
    <source>
        <dbReference type="Proteomes" id="UP000186795"/>
    </source>
</evidence>
<gene>
    <name evidence="15" type="ORF">SAMN05421790_11630</name>
</gene>
<dbReference type="EC" id="2.7.1.35" evidence="2"/>
<dbReference type="GO" id="GO:0008902">
    <property type="term" value="F:hydroxymethylpyrimidine kinase activity"/>
    <property type="evidence" value="ECO:0007669"/>
    <property type="project" value="TreeGrafter"/>
</dbReference>
<dbReference type="GO" id="GO:0005524">
    <property type="term" value="F:ATP binding"/>
    <property type="evidence" value="ECO:0007669"/>
    <property type="project" value="UniProtKB-KW"/>
</dbReference>
<name>A0A1N7PZI6_9BACL</name>
<evidence type="ECO:0000256" key="13">
    <source>
        <dbReference type="ARBA" id="ARBA00049293"/>
    </source>
</evidence>
<dbReference type="Pfam" id="PF08543">
    <property type="entry name" value="Phos_pyr_kin"/>
    <property type="match status" value="1"/>
</dbReference>
<keyword evidence="5" id="KW-0547">Nucleotide-binding</keyword>
<evidence type="ECO:0000256" key="7">
    <source>
        <dbReference type="ARBA" id="ARBA00022840"/>
    </source>
</evidence>
<evidence type="ECO:0000256" key="10">
    <source>
        <dbReference type="ARBA" id="ARBA00042348"/>
    </source>
</evidence>
<dbReference type="GO" id="GO:0005829">
    <property type="term" value="C:cytosol"/>
    <property type="evidence" value="ECO:0007669"/>
    <property type="project" value="TreeGrafter"/>
</dbReference>
<protein>
    <recommendedName>
        <fullName evidence="2">pyridoxal kinase</fullName>
        <ecNumber evidence="2">2.7.1.35</ecNumber>
    </recommendedName>
    <alternativeName>
        <fullName evidence="10">PN/PL/PM kinase</fullName>
    </alternativeName>
    <alternativeName>
        <fullName evidence="11">Pyridoxal kinase</fullName>
    </alternativeName>
    <alternativeName>
        <fullName evidence="9">Pyridoxamine kinase</fullName>
    </alternativeName>
    <alternativeName>
        <fullName evidence="12">Vitamin B6 kinase</fullName>
    </alternativeName>
</protein>
<dbReference type="PANTHER" id="PTHR20858">
    <property type="entry name" value="PHOSPHOMETHYLPYRIMIDINE KINASE"/>
    <property type="match status" value="1"/>
</dbReference>
<dbReference type="CDD" id="cd01169">
    <property type="entry name" value="HMPP_kinase"/>
    <property type="match status" value="1"/>
</dbReference>
<dbReference type="PANTHER" id="PTHR20858:SF19">
    <property type="entry name" value="PYRIDOXINE KINASE"/>
    <property type="match status" value="1"/>
</dbReference>
<dbReference type="GO" id="GO:0008972">
    <property type="term" value="F:phosphomethylpyrimidine kinase activity"/>
    <property type="evidence" value="ECO:0007669"/>
    <property type="project" value="InterPro"/>
</dbReference>
<keyword evidence="16" id="KW-1185">Reference proteome</keyword>
<keyword evidence="6 15" id="KW-0418">Kinase</keyword>
<organism evidence="15 16">
    <name type="scientific">Kroppenstedtia eburnea</name>
    <dbReference type="NCBI Taxonomy" id="714067"/>
    <lineage>
        <taxon>Bacteria</taxon>
        <taxon>Bacillati</taxon>
        <taxon>Bacillota</taxon>
        <taxon>Bacilli</taxon>
        <taxon>Bacillales</taxon>
        <taxon>Thermoactinomycetaceae</taxon>
        <taxon>Kroppenstedtia</taxon>
    </lineage>
</organism>
<feature type="domain" description="Pyridoxamine kinase/Phosphomethylpyrimidine kinase" evidence="14">
    <location>
        <begin position="11"/>
        <end position="257"/>
    </location>
</feature>
<keyword evidence="3" id="KW-0808">Transferase</keyword>
<dbReference type="InterPro" id="IPR004399">
    <property type="entry name" value="HMP/HMP-P_kinase_dom"/>
</dbReference>
<evidence type="ECO:0000313" key="15">
    <source>
        <dbReference type="EMBL" id="SIT16020.1"/>
    </source>
</evidence>
<evidence type="ECO:0000256" key="11">
    <source>
        <dbReference type="ARBA" id="ARBA00042396"/>
    </source>
</evidence>
<evidence type="ECO:0000259" key="14">
    <source>
        <dbReference type="Pfam" id="PF08543"/>
    </source>
</evidence>
<dbReference type="InterPro" id="IPR013749">
    <property type="entry name" value="PM/HMP-P_kinase-1"/>
</dbReference>
<dbReference type="GO" id="GO:0008478">
    <property type="term" value="F:pyridoxal kinase activity"/>
    <property type="evidence" value="ECO:0007669"/>
    <property type="project" value="UniProtKB-EC"/>
</dbReference>
<sequence>MKKALTIAGSDTSGGAGIQADLKTFHALDVYGMSALNTIVTMDPDRGWAHGVHPIPTETVKTQLETILSTGIDAMKTGMLSTVEVIELAADVIEKYGVNRAVIDPVMVCKGENDVLHPENKEALRDRLVPKATVVTPNLFEASQLADTDPITTLEEMKDAARAIHHLGPSYVLIKGGSGLNHDQAVDLLYDGKEFTLYEAEKMETQWTHGAGCTYSAAIAAGLAHGLSVEEAVRLAKDFITEAIRNAFPLNQYVGPVRQMKTSVE</sequence>
<proteinExistence type="inferred from homology"/>
<dbReference type="OrthoDB" id="9810880at2"/>
<dbReference type="AlphaFoldDB" id="A0A1N7PZI6"/>
<dbReference type="NCBIfam" id="TIGR00097">
    <property type="entry name" value="HMP-P_kinase"/>
    <property type="match status" value="1"/>
</dbReference>
<evidence type="ECO:0000256" key="4">
    <source>
        <dbReference type="ARBA" id="ARBA00022723"/>
    </source>
</evidence>
<evidence type="ECO:0000256" key="5">
    <source>
        <dbReference type="ARBA" id="ARBA00022741"/>
    </source>
</evidence>
<evidence type="ECO:0000256" key="9">
    <source>
        <dbReference type="ARBA" id="ARBA00042307"/>
    </source>
</evidence>
<dbReference type="FunFam" id="3.40.1190.20:FF:000003">
    <property type="entry name" value="Phosphomethylpyrimidine kinase ThiD"/>
    <property type="match status" value="1"/>
</dbReference>
<keyword evidence="8" id="KW-0460">Magnesium</keyword>
<evidence type="ECO:0000256" key="6">
    <source>
        <dbReference type="ARBA" id="ARBA00022777"/>
    </source>
</evidence>
<dbReference type="NCBIfam" id="NF009077">
    <property type="entry name" value="PRK12412.1"/>
    <property type="match status" value="1"/>
</dbReference>
<comment type="catalytic activity">
    <reaction evidence="13">
        <text>pyridoxal + ATP = pyridoxal 5'-phosphate + ADP + H(+)</text>
        <dbReference type="Rhea" id="RHEA:10224"/>
        <dbReference type="ChEBI" id="CHEBI:15378"/>
        <dbReference type="ChEBI" id="CHEBI:17310"/>
        <dbReference type="ChEBI" id="CHEBI:30616"/>
        <dbReference type="ChEBI" id="CHEBI:456216"/>
        <dbReference type="ChEBI" id="CHEBI:597326"/>
        <dbReference type="EC" id="2.7.1.35"/>
    </reaction>
</comment>
<dbReference type="GO" id="GO:0009228">
    <property type="term" value="P:thiamine biosynthetic process"/>
    <property type="evidence" value="ECO:0007669"/>
    <property type="project" value="InterPro"/>
</dbReference>
<comment type="similarity">
    <text evidence="1">Belongs to the ThiD family.</text>
</comment>
<reference evidence="16" key="1">
    <citation type="submission" date="2017-01" db="EMBL/GenBank/DDBJ databases">
        <authorList>
            <person name="Varghese N."/>
            <person name="Submissions S."/>
        </authorList>
    </citation>
    <scope>NUCLEOTIDE SEQUENCE [LARGE SCALE GENOMIC DNA]</scope>
    <source>
        <strain evidence="16">DSM 45196</strain>
    </source>
</reference>